<evidence type="ECO:0000313" key="1">
    <source>
        <dbReference type="EMBL" id="CAB4531419.1"/>
    </source>
</evidence>
<dbReference type="EMBL" id="CAEZSG010000010">
    <property type="protein sequence ID" value="CAB4531419.1"/>
    <property type="molecule type" value="Genomic_DNA"/>
</dbReference>
<gene>
    <name evidence="1" type="ORF">UFOPK1413_00138</name>
</gene>
<name>A0A6J6AZE9_9ZZZZ</name>
<reference evidence="1" key="1">
    <citation type="submission" date="2020-05" db="EMBL/GenBank/DDBJ databases">
        <authorList>
            <person name="Chiriac C."/>
            <person name="Salcher M."/>
            <person name="Ghai R."/>
            <person name="Kavagutti S V."/>
        </authorList>
    </citation>
    <scope>NUCLEOTIDE SEQUENCE</scope>
</reference>
<protein>
    <submittedName>
        <fullName evidence="1">Unannotated protein</fullName>
    </submittedName>
</protein>
<accession>A0A6J6AZE9</accession>
<sequence length="64" mass="7509">MIGTHLFEELSHWWRIELKDTECLARRQEFVNSRVIEVEVFENKVDASVSLDVDECVVEDVEVS</sequence>
<organism evidence="1">
    <name type="scientific">freshwater metagenome</name>
    <dbReference type="NCBI Taxonomy" id="449393"/>
    <lineage>
        <taxon>unclassified sequences</taxon>
        <taxon>metagenomes</taxon>
        <taxon>ecological metagenomes</taxon>
    </lineage>
</organism>
<proteinExistence type="predicted"/>
<dbReference type="AlphaFoldDB" id="A0A6J6AZE9"/>